<proteinExistence type="inferred from homology"/>
<feature type="domain" description="ABC transporter" evidence="9">
    <location>
        <begin position="4"/>
        <end position="245"/>
    </location>
</feature>
<dbReference type="OrthoDB" id="9802264at2"/>
<evidence type="ECO:0000313" key="11">
    <source>
        <dbReference type="Proteomes" id="UP000055019"/>
    </source>
</evidence>
<sequence length="272" mass="29687">MAFIEVNQLSKRYGDMMALDNVSLSLEEGKTAAIIGSSGCGKSTFLRCLNLLDEPTSGTMRIGDDTLRYANGKLVAGEQQSLAFRKKMAMVFQSFDLFPHLSVIKNVSLAPSLVNGLTKEAAMELALQLLDRMGLKHKADAYPGKLSGGQAQRVAIARALAMNPRVLLFDEATSALDPELVGEVLDVMKSLAEEGRTMLVVTHELAFAHDVADVIFFFDKGRVAESGKPHEMLQNPKTERLAAFLQRYQRFFVHDGAAQPPRAQAPICASQS</sequence>
<organism evidence="10 11">
    <name type="scientific">Caballeronia arvi</name>
    <dbReference type="NCBI Taxonomy" id="1777135"/>
    <lineage>
        <taxon>Bacteria</taxon>
        <taxon>Pseudomonadati</taxon>
        <taxon>Pseudomonadota</taxon>
        <taxon>Betaproteobacteria</taxon>
        <taxon>Burkholderiales</taxon>
        <taxon>Burkholderiaceae</taxon>
        <taxon>Caballeronia</taxon>
    </lineage>
</organism>
<dbReference type="PROSITE" id="PS00211">
    <property type="entry name" value="ABC_TRANSPORTER_1"/>
    <property type="match status" value="1"/>
</dbReference>
<comment type="similarity">
    <text evidence="2">Belongs to the ABC transporter superfamily.</text>
</comment>
<evidence type="ECO:0000256" key="6">
    <source>
        <dbReference type="ARBA" id="ARBA00022741"/>
    </source>
</evidence>
<keyword evidence="8" id="KW-0472">Membrane</keyword>
<keyword evidence="4" id="KW-1003">Cell membrane</keyword>
<dbReference type="InterPro" id="IPR003593">
    <property type="entry name" value="AAA+_ATPase"/>
</dbReference>
<dbReference type="PANTHER" id="PTHR43166:SF35">
    <property type="entry name" value="L-CYSTINE IMPORT ATP-BINDING PROTEIN TCYN"/>
    <property type="match status" value="1"/>
</dbReference>
<dbReference type="PROSITE" id="PS50893">
    <property type="entry name" value="ABC_TRANSPORTER_2"/>
    <property type="match status" value="1"/>
</dbReference>
<evidence type="ECO:0000313" key="10">
    <source>
        <dbReference type="EMBL" id="SAL73525.1"/>
    </source>
</evidence>
<dbReference type="InterPro" id="IPR027417">
    <property type="entry name" value="P-loop_NTPase"/>
</dbReference>
<dbReference type="InterPro" id="IPR017871">
    <property type="entry name" value="ABC_transporter-like_CS"/>
</dbReference>
<name>A0A158JXR5_9BURK</name>
<reference evidence="10" key="1">
    <citation type="submission" date="2016-01" db="EMBL/GenBank/DDBJ databases">
        <authorList>
            <person name="Peeters C."/>
        </authorList>
    </citation>
    <scope>NUCLEOTIDE SEQUENCE [LARGE SCALE GENOMIC DNA]</scope>
    <source>
        <strain evidence="10">LMG 29317</strain>
    </source>
</reference>
<dbReference type="AlphaFoldDB" id="A0A158JXR5"/>
<comment type="caution">
    <text evidence="10">The sequence shown here is derived from an EMBL/GenBank/DDBJ whole genome shotgun (WGS) entry which is preliminary data.</text>
</comment>
<evidence type="ECO:0000256" key="2">
    <source>
        <dbReference type="ARBA" id="ARBA00005417"/>
    </source>
</evidence>
<evidence type="ECO:0000256" key="3">
    <source>
        <dbReference type="ARBA" id="ARBA00022448"/>
    </source>
</evidence>
<dbReference type="GO" id="GO:0015424">
    <property type="term" value="F:ABC-type amino acid transporter activity"/>
    <property type="evidence" value="ECO:0007669"/>
    <property type="project" value="InterPro"/>
</dbReference>
<evidence type="ECO:0000259" key="9">
    <source>
        <dbReference type="PROSITE" id="PS50893"/>
    </source>
</evidence>
<dbReference type="GO" id="GO:0005886">
    <property type="term" value="C:plasma membrane"/>
    <property type="evidence" value="ECO:0007669"/>
    <property type="project" value="UniProtKB-SubCell"/>
</dbReference>
<keyword evidence="5" id="KW-0997">Cell inner membrane</keyword>
<keyword evidence="6" id="KW-0547">Nucleotide-binding</keyword>
<dbReference type="EMBL" id="FCOM02000021">
    <property type="protein sequence ID" value="SAL73525.1"/>
    <property type="molecule type" value="Genomic_DNA"/>
</dbReference>
<dbReference type="PANTHER" id="PTHR43166">
    <property type="entry name" value="AMINO ACID IMPORT ATP-BINDING PROTEIN"/>
    <property type="match status" value="1"/>
</dbReference>
<dbReference type="InterPro" id="IPR050086">
    <property type="entry name" value="MetN_ABC_transporter-like"/>
</dbReference>
<accession>A0A158JXR5</accession>
<gene>
    <name evidence="10" type="ORF">AWB74_04502</name>
</gene>
<keyword evidence="3" id="KW-0813">Transport</keyword>
<keyword evidence="7" id="KW-0067">ATP-binding</keyword>
<evidence type="ECO:0000256" key="5">
    <source>
        <dbReference type="ARBA" id="ARBA00022519"/>
    </source>
</evidence>
<dbReference type="RefSeq" id="WP_087039147.1">
    <property type="nucleotide sequence ID" value="NZ_FCOM02000021.1"/>
</dbReference>
<dbReference type="SMART" id="SM00382">
    <property type="entry name" value="AAA"/>
    <property type="match status" value="1"/>
</dbReference>
<dbReference type="PIRSF" id="PIRSF039085">
    <property type="entry name" value="ABC_ATPase_HisP"/>
    <property type="match status" value="1"/>
</dbReference>
<evidence type="ECO:0000256" key="1">
    <source>
        <dbReference type="ARBA" id="ARBA00004202"/>
    </source>
</evidence>
<dbReference type="InterPro" id="IPR030679">
    <property type="entry name" value="ABC_ATPase_HisP-typ"/>
</dbReference>
<evidence type="ECO:0000256" key="4">
    <source>
        <dbReference type="ARBA" id="ARBA00022475"/>
    </source>
</evidence>
<dbReference type="SUPFAM" id="SSF52540">
    <property type="entry name" value="P-loop containing nucleoside triphosphate hydrolases"/>
    <property type="match status" value="1"/>
</dbReference>
<protein>
    <submittedName>
        <fullName evidence="10">ABC transporter-like protein</fullName>
    </submittedName>
</protein>
<dbReference type="Proteomes" id="UP000055019">
    <property type="component" value="Unassembled WGS sequence"/>
</dbReference>
<evidence type="ECO:0000256" key="8">
    <source>
        <dbReference type="ARBA" id="ARBA00023136"/>
    </source>
</evidence>
<evidence type="ECO:0000256" key="7">
    <source>
        <dbReference type="ARBA" id="ARBA00022840"/>
    </source>
</evidence>
<dbReference type="GO" id="GO:0005524">
    <property type="term" value="F:ATP binding"/>
    <property type="evidence" value="ECO:0007669"/>
    <property type="project" value="UniProtKB-KW"/>
</dbReference>
<dbReference type="InterPro" id="IPR003439">
    <property type="entry name" value="ABC_transporter-like_ATP-bd"/>
</dbReference>
<dbReference type="Pfam" id="PF00005">
    <property type="entry name" value="ABC_tran"/>
    <property type="match status" value="1"/>
</dbReference>
<keyword evidence="11" id="KW-1185">Reference proteome</keyword>
<dbReference type="Gene3D" id="3.40.50.300">
    <property type="entry name" value="P-loop containing nucleotide triphosphate hydrolases"/>
    <property type="match status" value="1"/>
</dbReference>
<comment type="subcellular location">
    <subcellularLocation>
        <location evidence="1">Cell membrane</location>
        <topology evidence="1">Peripheral membrane protein</topology>
    </subcellularLocation>
</comment>
<dbReference type="GO" id="GO:0016887">
    <property type="term" value="F:ATP hydrolysis activity"/>
    <property type="evidence" value="ECO:0007669"/>
    <property type="project" value="InterPro"/>
</dbReference>